<dbReference type="eggNOG" id="ENOG502TN8M">
    <property type="taxonomic scope" value="Eukaryota"/>
</dbReference>
<feature type="region of interest" description="Disordered" evidence="2">
    <location>
        <begin position="889"/>
        <end position="968"/>
    </location>
</feature>
<dbReference type="OrthoDB" id="387139at2759"/>
<feature type="compositionally biased region" description="Basic and acidic residues" evidence="2">
    <location>
        <begin position="930"/>
        <end position="941"/>
    </location>
</feature>
<feature type="coiled-coil region" evidence="1">
    <location>
        <begin position="99"/>
        <end position="181"/>
    </location>
</feature>
<dbReference type="RefSeq" id="XP_004222602.1">
    <property type="nucleotide sequence ID" value="XM_004222554.1"/>
</dbReference>
<feature type="compositionally biased region" description="Polar residues" evidence="2">
    <location>
        <begin position="747"/>
        <end position="761"/>
    </location>
</feature>
<feature type="compositionally biased region" description="Basic residues" evidence="2">
    <location>
        <begin position="918"/>
        <end position="927"/>
    </location>
</feature>
<feature type="compositionally biased region" description="Polar residues" evidence="2">
    <location>
        <begin position="1375"/>
        <end position="1402"/>
    </location>
</feature>
<feature type="region of interest" description="Disordered" evidence="2">
    <location>
        <begin position="739"/>
        <end position="761"/>
    </location>
</feature>
<feature type="compositionally biased region" description="Basic and acidic residues" evidence="2">
    <location>
        <begin position="1450"/>
        <end position="1464"/>
    </location>
</feature>
<feature type="region of interest" description="Disordered" evidence="2">
    <location>
        <begin position="203"/>
        <end position="223"/>
    </location>
</feature>
<reference evidence="3 4" key="1">
    <citation type="journal article" date="2012" name="Nat. Genet.">
        <title>Plasmodium cynomolgi genome sequences provide insight into Plasmodium vivax and the monkey malaria clade.</title>
        <authorList>
            <person name="Tachibana S."/>
            <person name="Sullivan S.A."/>
            <person name="Kawai S."/>
            <person name="Nakamura S."/>
            <person name="Kim H.R."/>
            <person name="Goto N."/>
            <person name="Arisue N."/>
            <person name="Palacpac N.M.Q."/>
            <person name="Honma H."/>
            <person name="Yagi M."/>
            <person name="Tougan T."/>
            <person name="Katakai Y."/>
            <person name="Kaneko O."/>
            <person name="Mita T."/>
            <person name="Kita K."/>
            <person name="Yasutomi Y."/>
            <person name="Sutton P.L."/>
            <person name="Shakhbatyan R."/>
            <person name="Horii T."/>
            <person name="Yasunaga T."/>
            <person name="Barnwell J.W."/>
            <person name="Escalante A.A."/>
            <person name="Carlton J.M."/>
            <person name="Tanabe K."/>
        </authorList>
    </citation>
    <scope>NUCLEOTIDE SEQUENCE [LARGE SCALE GENOMIC DNA]</scope>
    <source>
        <strain evidence="3 4">B</strain>
    </source>
</reference>
<dbReference type="PhylomeDB" id="K6UWB2"/>
<feature type="region of interest" description="Disordered" evidence="2">
    <location>
        <begin position="1103"/>
        <end position="1127"/>
    </location>
</feature>
<feature type="compositionally biased region" description="Basic and acidic residues" evidence="2">
    <location>
        <begin position="843"/>
        <end position="855"/>
    </location>
</feature>
<feature type="region of interest" description="Disordered" evidence="2">
    <location>
        <begin position="1048"/>
        <end position="1086"/>
    </location>
</feature>
<feature type="coiled-coil region" evidence="1">
    <location>
        <begin position="223"/>
        <end position="257"/>
    </location>
</feature>
<accession>K6UWB2</accession>
<gene>
    <name evidence="3" type="ORF">PCYB_094390</name>
</gene>
<feature type="region of interest" description="Disordered" evidence="2">
    <location>
        <begin position="433"/>
        <end position="467"/>
    </location>
</feature>
<evidence type="ECO:0000256" key="2">
    <source>
        <dbReference type="SAM" id="MobiDB-lite"/>
    </source>
</evidence>
<sequence>MEKIKESQDSLFLATEKHIEKLHDQLDNLSRQNQNMKGDLKQKSIQIIALESQIDLDDAPGKNNRGNDPIEEFEQKTLCRTSGDMTKDKQPFFDLNRQLDNFKEQIKDKKIIKEQINQLQNQLHTLKDDIKMIESLKMENENLKKLLSRKNSNLNEYEQNINKLEKNIGMLNDRNFDLRKENTNLCANVMALSRCDDTIIDPLDSGQKGTRSGGEEAQNGQIITDRENKIKDLEAHVDTLKQQIFDLNEEIFDLKQKNVQLKKSAMVRSSSGDIQTVQTEAEKIYVDKINLLKGKLEESKTKINMLNGLLKTSNSQTTQLNKKVRTILRENKTWQKKYEKCLTYLESLKGKYDEEVLKLQRGKSPFVLGASRGENPSPLCSGANWLNGQSEQDALNVDDPIQQNCRKSLEGEIYPSEKASREEEKKGEIELVNSANTNGASPGRMDNHMRGSLNHKHEKKEDENEGMSYKVSKLNGAESDRKIFFPFGENSNASFNLVHNENKDVSINDIFEIDNITRDIHRMFSDNEESVNGKGENGFYFTERERQHYSEKVKKAEERGPTEGVLKSMEKIYVANKIRKMNEDMHKYIVQRKEKLDNLYDGNLVHQGKPQNKGNIQGDRLEEGHTKLALKGKEDLNDVTQVDYSTTDQVYYPYGMPQVPQRNVRGDPINVSDTHVVSGKEDSCVVNNHLRAGNETNMSQRGGFTNVSDHSVQKNENNLRSVFRYKINGEGEDVQIGNSIEGDHPQSQHGTASSIAKTQQSGINELSNSKYGRQLMEDIYTKADAHKLTSPGRDNTLVYDNESKKNLLNASRYNPYEHKNVSGGTTADVKRWDIPREEIMNDPYRNDGVRAEPNGKDTNAQNKKSQAWIIDLKNNEVFPYRKLQNTLLTDEETDVNSEGGPKGGQNMAPRNGHAGPKGAKKKAKAAKHTQQGEKKYGENNRMKNNTNFRTFPRDQKCTKGQSAKKARSKEKLHLLVNNISKLVKNKIKEELNNKNIPKDILNFEITKIKKKANGSKDSLNNKRQDTTIILSSDSMSLSSETLNGTFETEDSCQKSAKWQNENAASSASGRGTHMHASTNSAGSSMDINLGKIRVEGTREMCEAHRTNGPDSANASRQTSHKQSASELFAREKNSPLVSKEDYLYDDLLSTNFMLNDISLNNAMCFGPNLIGIEQTIPPELTLANMEGEELHLDKLPSPYLDNMNLCHHEDRNKNLQLGHNSYMEMNSSRNGNYGAFGSKPFDCNHANAQKTNRNQVAINGDLDMNIGMIHNGVGGQMTAHAHEHAHAHYGVNKSVKNVNTRDNNIFQVEKLNSSYLFDINSLRPEANPPFYDSAFLNYNQLDRTGVKAGNTKCTLGSSTGIPNFCNEGRSTVGANPNGLQGATPNGLQGVNPNGLQGVNPNGLQGAYPNSRHLPPPNCNKAISHSQPQRGDQPCEENGTNGTSGTSGTNDTKDRHESGKIKENSRGNQKGGLKNARRSKSVDVKKVGVRNSLTNDTLSTKPKMKTQIFNYSGNKKNGLRDMSTYADKVLEDMKSLIPSNVSSIVEKSPKGGKVSGSVNELVPIKCSSNGKMNHSRNPNFGDEDKVGILGKENDKLNFHGGGGGIIKGSSADANLGANIRTSDLSLTSQDTLPSFRTKERERGNSLGKYNMEDNGHMGGINKSNGTQRNDYFLGGVHNEDVLLDKHYSRDRAQKKNIISLEEKSSNEHAKLNPHLGNNMGDITFADIGDLPVNAFGLDNMLKEIHLNSYANNGSNVLGNALIPSPSFAENGLNYKNRMEENHQFQSETRKSLSSFREALKKQGILG</sequence>
<proteinExistence type="predicted"/>
<keyword evidence="1" id="KW-0175">Coiled coil</keyword>
<feature type="region of interest" description="Disordered" evidence="2">
    <location>
        <begin position="1375"/>
        <end position="1487"/>
    </location>
</feature>
<dbReference type="Proteomes" id="UP000006319">
    <property type="component" value="Chromosome 9"/>
</dbReference>
<evidence type="ECO:0000313" key="4">
    <source>
        <dbReference type="Proteomes" id="UP000006319"/>
    </source>
</evidence>
<dbReference type="VEuPathDB" id="PlasmoDB:PCYB_094390"/>
<feature type="region of interest" description="Disordered" evidence="2">
    <location>
        <begin position="409"/>
        <end position="428"/>
    </location>
</feature>
<feature type="compositionally biased region" description="Polar residues" evidence="2">
    <location>
        <begin position="1420"/>
        <end position="1429"/>
    </location>
</feature>
<dbReference type="GeneID" id="14693009"/>
<feature type="coiled-coil region" evidence="1">
    <location>
        <begin position="12"/>
        <end position="46"/>
    </location>
</feature>
<name>K6UWB2_PLACD</name>
<dbReference type="EMBL" id="DF157101">
    <property type="protein sequence ID" value="GAB66655.1"/>
    <property type="molecule type" value="Genomic_DNA"/>
</dbReference>
<organism evidence="3 4">
    <name type="scientific">Plasmodium cynomolgi (strain B)</name>
    <dbReference type="NCBI Taxonomy" id="1120755"/>
    <lineage>
        <taxon>Eukaryota</taxon>
        <taxon>Sar</taxon>
        <taxon>Alveolata</taxon>
        <taxon>Apicomplexa</taxon>
        <taxon>Aconoidasida</taxon>
        <taxon>Haemosporida</taxon>
        <taxon>Plasmodiidae</taxon>
        <taxon>Plasmodium</taxon>
        <taxon>Plasmodium (Plasmodium)</taxon>
    </lineage>
</organism>
<evidence type="ECO:0000313" key="3">
    <source>
        <dbReference type="EMBL" id="GAB66655.1"/>
    </source>
</evidence>
<feature type="compositionally biased region" description="Polar residues" evidence="2">
    <location>
        <begin position="1108"/>
        <end position="1125"/>
    </location>
</feature>
<feature type="region of interest" description="Disordered" evidence="2">
    <location>
        <begin position="843"/>
        <end position="863"/>
    </location>
</feature>
<feature type="region of interest" description="Disordered" evidence="2">
    <location>
        <begin position="1629"/>
        <end position="1662"/>
    </location>
</feature>
<keyword evidence="4" id="KW-1185">Reference proteome</keyword>
<feature type="compositionally biased region" description="Polar residues" evidence="2">
    <location>
        <begin position="1053"/>
        <end position="1086"/>
    </location>
</feature>
<feature type="compositionally biased region" description="Low complexity" evidence="2">
    <location>
        <begin position="1437"/>
        <end position="1449"/>
    </location>
</feature>
<feature type="compositionally biased region" description="Basic and acidic residues" evidence="2">
    <location>
        <begin position="418"/>
        <end position="428"/>
    </location>
</feature>
<protein>
    <submittedName>
        <fullName evidence="3">Uncharacterized protein</fullName>
    </submittedName>
</protein>
<evidence type="ECO:0000256" key="1">
    <source>
        <dbReference type="SAM" id="Coils"/>
    </source>
</evidence>
<dbReference type="KEGG" id="pcy:PCYB_094390"/>